<protein>
    <submittedName>
        <fullName evidence="1">Uncharacterized protein</fullName>
    </submittedName>
</protein>
<dbReference type="AlphaFoldDB" id="A0AA38F6S7"/>
<comment type="caution">
    <text evidence="1">The sequence shown here is derived from an EMBL/GenBank/DDBJ whole genome shotgun (WGS) entry which is preliminary data.</text>
</comment>
<reference evidence="1 2" key="1">
    <citation type="journal article" date="2021" name="Nat. Plants">
        <title>The Taxus genome provides insights into paclitaxel biosynthesis.</title>
        <authorList>
            <person name="Xiong X."/>
            <person name="Gou J."/>
            <person name="Liao Q."/>
            <person name="Li Y."/>
            <person name="Zhou Q."/>
            <person name="Bi G."/>
            <person name="Li C."/>
            <person name="Du R."/>
            <person name="Wang X."/>
            <person name="Sun T."/>
            <person name="Guo L."/>
            <person name="Liang H."/>
            <person name="Lu P."/>
            <person name="Wu Y."/>
            <person name="Zhang Z."/>
            <person name="Ro D.K."/>
            <person name="Shang Y."/>
            <person name="Huang S."/>
            <person name="Yan J."/>
        </authorList>
    </citation>
    <scope>NUCLEOTIDE SEQUENCE [LARGE SCALE GENOMIC DNA]</scope>
    <source>
        <strain evidence="1">Ta-2019</strain>
    </source>
</reference>
<gene>
    <name evidence="1" type="ORF">KI387_034274</name>
</gene>
<feature type="non-terminal residue" evidence="1">
    <location>
        <position position="1"/>
    </location>
</feature>
<proteinExistence type="predicted"/>
<sequence length="257" mass="27983">KVGCDSKKCKGGALSSQQRMDVCVNGKHIPQIDDMYDKEENDDGSIVDSGLVVKAINIRVSGDIETPFKYLKVGLPAIHVEHGFCVLGTSVDRLKQVQELSYIDRRKETRKSGPAGWDNISNFEPHGSTINNLEMSGPTDGGGLLIDGAVPHTSHAGIGGTTSNYMRSELDFFSMMSGTILNDPCIGIGGFWNEGLSVPPGGRLTHLLNEKFEVFLGPGHGYAFYSKASLFDGDERTKVHNRKHKVVNLDPLTRSFS</sequence>
<name>A0AA38F6S7_TAXCH</name>
<keyword evidence="2" id="KW-1185">Reference proteome</keyword>
<dbReference type="EMBL" id="JAHRHJ020003813">
    <property type="protein sequence ID" value="KAH9290157.1"/>
    <property type="molecule type" value="Genomic_DNA"/>
</dbReference>
<evidence type="ECO:0000313" key="2">
    <source>
        <dbReference type="Proteomes" id="UP000824469"/>
    </source>
</evidence>
<dbReference type="Proteomes" id="UP000824469">
    <property type="component" value="Unassembled WGS sequence"/>
</dbReference>
<evidence type="ECO:0000313" key="1">
    <source>
        <dbReference type="EMBL" id="KAH9290157.1"/>
    </source>
</evidence>
<organism evidence="1 2">
    <name type="scientific">Taxus chinensis</name>
    <name type="common">Chinese yew</name>
    <name type="synonym">Taxus wallichiana var. chinensis</name>
    <dbReference type="NCBI Taxonomy" id="29808"/>
    <lineage>
        <taxon>Eukaryota</taxon>
        <taxon>Viridiplantae</taxon>
        <taxon>Streptophyta</taxon>
        <taxon>Embryophyta</taxon>
        <taxon>Tracheophyta</taxon>
        <taxon>Spermatophyta</taxon>
        <taxon>Pinopsida</taxon>
        <taxon>Pinidae</taxon>
        <taxon>Conifers II</taxon>
        <taxon>Cupressales</taxon>
        <taxon>Taxaceae</taxon>
        <taxon>Taxus</taxon>
    </lineage>
</organism>
<accession>A0AA38F6S7</accession>